<dbReference type="GO" id="GO:0004497">
    <property type="term" value="F:monooxygenase activity"/>
    <property type="evidence" value="ECO:0007669"/>
    <property type="project" value="InterPro"/>
</dbReference>
<evidence type="ECO:0000256" key="4">
    <source>
        <dbReference type="ARBA" id="ARBA00022692"/>
    </source>
</evidence>
<keyword evidence="6" id="KW-1133">Transmembrane helix</keyword>
<evidence type="ECO:0000256" key="3">
    <source>
        <dbReference type="ARBA" id="ARBA00022617"/>
    </source>
</evidence>
<keyword evidence="9" id="KW-0472">Membrane</keyword>
<evidence type="ECO:0000256" key="6">
    <source>
        <dbReference type="ARBA" id="ARBA00022989"/>
    </source>
</evidence>
<reference evidence="10 11" key="1">
    <citation type="journal article" date="2022" name="Nat. Plants">
        <title>Genomes of leafy and leafless Platanthera orchids illuminate the evolution of mycoheterotrophy.</title>
        <authorList>
            <person name="Li M.H."/>
            <person name="Liu K.W."/>
            <person name="Li Z."/>
            <person name="Lu H.C."/>
            <person name="Ye Q.L."/>
            <person name="Zhang D."/>
            <person name="Wang J.Y."/>
            <person name="Li Y.F."/>
            <person name="Zhong Z.M."/>
            <person name="Liu X."/>
            <person name="Yu X."/>
            <person name="Liu D.K."/>
            <person name="Tu X.D."/>
            <person name="Liu B."/>
            <person name="Hao Y."/>
            <person name="Liao X.Y."/>
            <person name="Jiang Y.T."/>
            <person name="Sun W.H."/>
            <person name="Chen J."/>
            <person name="Chen Y.Q."/>
            <person name="Ai Y."/>
            <person name="Zhai J.W."/>
            <person name="Wu S.S."/>
            <person name="Zhou Z."/>
            <person name="Hsiao Y.Y."/>
            <person name="Wu W.L."/>
            <person name="Chen Y.Y."/>
            <person name="Lin Y.F."/>
            <person name="Hsu J.L."/>
            <person name="Li C.Y."/>
            <person name="Wang Z.W."/>
            <person name="Zhao X."/>
            <person name="Zhong W.Y."/>
            <person name="Ma X.K."/>
            <person name="Ma L."/>
            <person name="Huang J."/>
            <person name="Chen G.Z."/>
            <person name="Huang M.Z."/>
            <person name="Huang L."/>
            <person name="Peng D.H."/>
            <person name="Luo Y.B."/>
            <person name="Zou S.Q."/>
            <person name="Chen S.P."/>
            <person name="Lan S."/>
            <person name="Tsai W.C."/>
            <person name="Van de Peer Y."/>
            <person name="Liu Z.J."/>
        </authorList>
    </citation>
    <scope>NUCLEOTIDE SEQUENCE [LARGE SCALE GENOMIC DNA]</scope>
    <source>
        <strain evidence="10">Lor287</strain>
    </source>
</reference>
<proteinExistence type="inferred from homology"/>
<dbReference type="Pfam" id="PF00067">
    <property type="entry name" value="p450"/>
    <property type="match status" value="1"/>
</dbReference>
<keyword evidence="8" id="KW-0408">Iron</keyword>
<evidence type="ECO:0000256" key="5">
    <source>
        <dbReference type="ARBA" id="ARBA00022723"/>
    </source>
</evidence>
<dbReference type="InterPro" id="IPR036396">
    <property type="entry name" value="Cyt_P450_sf"/>
</dbReference>
<dbReference type="PANTHER" id="PTHR47947:SF62">
    <property type="entry name" value="CYTOCHROME P450, FAMILY 81, SUBFAMILY D, POLYPEPTIDE 5"/>
    <property type="match status" value="1"/>
</dbReference>
<protein>
    <submittedName>
        <fullName evidence="10">Isoflavone 2'-hydroxylase</fullName>
    </submittedName>
</protein>
<keyword evidence="4" id="KW-0812">Transmembrane</keyword>
<dbReference type="GO" id="GO:0016705">
    <property type="term" value="F:oxidoreductase activity, acting on paired donors, with incorporation or reduction of molecular oxygen"/>
    <property type="evidence" value="ECO:0007669"/>
    <property type="project" value="InterPro"/>
</dbReference>
<evidence type="ECO:0000256" key="2">
    <source>
        <dbReference type="ARBA" id="ARBA00010617"/>
    </source>
</evidence>
<gene>
    <name evidence="10" type="primary">CYP81E1</name>
    <name evidence="10" type="ORF">KSP39_PZI012370</name>
</gene>
<accession>A0AAP0BFK6</accession>
<dbReference type="GO" id="GO:0005506">
    <property type="term" value="F:iron ion binding"/>
    <property type="evidence" value="ECO:0007669"/>
    <property type="project" value="InterPro"/>
</dbReference>
<keyword evidence="5" id="KW-0479">Metal-binding</keyword>
<keyword evidence="11" id="KW-1185">Reference proteome</keyword>
<dbReference type="GO" id="GO:0016020">
    <property type="term" value="C:membrane"/>
    <property type="evidence" value="ECO:0007669"/>
    <property type="project" value="UniProtKB-SubCell"/>
</dbReference>
<dbReference type="PANTHER" id="PTHR47947">
    <property type="entry name" value="CYTOCHROME P450 82C3-RELATED"/>
    <property type="match status" value="1"/>
</dbReference>
<dbReference type="Proteomes" id="UP001418222">
    <property type="component" value="Unassembled WGS sequence"/>
</dbReference>
<comment type="caution">
    <text evidence="10">The sequence shown here is derived from an EMBL/GenBank/DDBJ whole genome shotgun (WGS) entry which is preliminary data.</text>
</comment>
<evidence type="ECO:0000313" key="10">
    <source>
        <dbReference type="EMBL" id="KAK8937144.1"/>
    </source>
</evidence>
<sequence>MKSSSCLHRPKEIFEMIFKLRRRPLITFDGALSGAECNVYPPPSPLALPLLGHLNLLKKPLHRSLAGLSAVHGPILSLRFGSRPVLHVASAADECLSKNDAAFGNRPRFLAGKHLGYDYTTLVWAPYGRHWRNLRCIAAVEFFSSSRLDSLSLMNQEAAATVKAVDEAAMGAAGVVELRPRLFDLSLNLIMKMVAGKRPTRRAEELREIIRESFEVSGVTNLADFIPALRLCDYNGLERRLIRLQGKRDDFLQELVNDQRREIGLPGNIIEGVGGELNGERSGFLQERLHACCASHDFSELLLLMGSPFLWKVMGGSHPP</sequence>
<organism evidence="10 11">
    <name type="scientific">Platanthera zijinensis</name>
    <dbReference type="NCBI Taxonomy" id="2320716"/>
    <lineage>
        <taxon>Eukaryota</taxon>
        <taxon>Viridiplantae</taxon>
        <taxon>Streptophyta</taxon>
        <taxon>Embryophyta</taxon>
        <taxon>Tracheophyta</taxon>
        <taxon>Spermatophyta</taxon>
        <taxon>Magnoliopsida</taxon>
        <taxon>Liliopsida</taxon>
        <taxon>Asparagales</taxon>
        <taxon>Orchidaceae</taxon>
        <taxon>Orchidoideae</taxon>
        <taxon>Orchideae</taxon>
        <taxon>Orchidinae</taxon>
        <taxon>Platanthera</taxon>
    </lineage>
</organism>
<comment type="similarity">
    <text evidence="2">Belongs to the cytochrome P450 family.</text>
</comment>
<dbReference type="GO" id="GO:0020037">
    <property type="term" value="F:heme binding"/>
    <property type="evidence" value="ECO:0007669"/>
    <property type="project" value="InterPro"/>
</dbReference>
<dbReference type="Gene3D" id="1.10.630.10">
    <property type="entry name" value="Cytochrome P450"/>
    <property type="match status" value="1"/>
</dbReference>
<evidence type="ECO:0000256" key="1">
    <source>
        <dbReference type="ARBA" id="ARBA00004167"/>
    </source>
</evidence>
<name>A0AAP0BFK6_9ASPA</name>
<dbReference type="AlphaFoldDB" id="A0AAP0BFK6"/>
<evidence type="ECO:0000256" key="9">
    <source>
        <dbReference type="ARBA" id="ARBA00023136"/>
    </source>
</evidence>
<dbReference type="EMBL" id="JBBWWQ010000010">
    <property type="protein sequence ID" value="KAK8937144.1"/>
    <property type="molecule type" value="Genomic_DNA"/>
</dbReference>
<dbReference type="InterPro" id="IPR050651">
    <property type="entry name" value="Plant_Cytochrome_P450_Monoox"/>
</dbReference>
<keyword evidence="3" id="KW-0349">Heme</keyword>
<evidence type="ECO:0000256" key="7">
    <source>
        <dbReference type="ARBA" id="ARBA00023002"/>
    </source>
</evidence>
<keyword evidence="7" id="KW-0560">Oxidoreductase</keyword>
<dbReference type="SUPFAM" id="SSF48264">
    <property type="entry name" value="Cytochrome P450"/>
    <property type="match status" value="1"/>
</dbReference>
<comment type="subcellular location">
    <subcellularLocation>
        <location evidence="1">Membrane</location>
        <topology evidence="1">Single-pass membrane protein</topology>
    </subcellularLocation>
</comment>
<evidence type="ECO:0000256" key="8">
    <source>
        <dbReference type="ARBA" id="ARBA00023004"/>
    </source>
</evidence>
<evidence type="ECO:0000313" key="11">
    <source>
        <dbReference type="Proteomes" id="UP001418222"/>
    </source>
</evidence>
<dbReference type="InterPro" id="IPR001128">
    <property type="entry name" value="Cyt_P450"/>
</dbReference>